<gene>
    <name evidence="3" type="ORF">H9726_02830</name>
</gene>
<dbReference type="PANTHER" id="PTHR47406:SF2">
    <property type="entry name" value="ALPHA GLUCURONIDASE N-TERMINAL DOMAIN-CONTAINING PROTEIN"/>
    <property type="match status" value="1"/>
</dbReference>
<name>A0A9D2D6H2_9FIRM</name>
<sequence length="637" mass="71026">MKKTVKTLLAAVLALGFCLPAAACNGGGEGGGVAETDIVLASGGDTEYAVVIPEDASAAEEYAAELLRSQFEEATGAEISVRSDGGAGLDENGKILSVGATSVLDDSGLVLDAEELNEDGFRIRRYGNTVVMAGANDTGTIYSVQEFLKYQFGYEVYATDEIHIDAVAESRLKDFNVTEVPAFRGRTFDGLPAYNAEYAVSLRLRPNTQAAEFDYGSSRDWIGSAHSYYEIIDPDIYNNLQDHPESYHPEWFAQGQLCLTDGELFTTFVENLKTMIKEAPYGKIVSLGENDGAGYCTGREGCTCAAEQSLYGLSGYIVRFMNRVVEEVEKDPEIAARDLVYCMFAYTASGSIVPPVNTATGEILDESCRPCDKLYVRVTPLNPVCYKHAWSDPDCSYNQSVYEYFNGWAGITDNLYVWDYNTNFTAYYFFYDNFDSLQANLQYYRDIGIVNLSRENTTGSALRSLTDLDTYLNAKLMWDPDEDAGQLAEDFIDAFYKDGAEYMRQYITLMRSNVNMMDATLAEGYHLLCYQAPGDLVGYWPKRILEQALDLLEQAQAAYEPLRETDPVLYETLYNRVLKESVCLRYMIISNFATYYPNSQSLLTEMLDQFEADAETVQANCDHEGGSTSDWIEDMRS</sequence>
<comment type="caution">
    <text evidence="3">The sequence shown here is derived from an EMBL/GenBank/DDBJ whole genome shotgun (WGS) entry which is preliminary data.</text>
</comment>
<dbReference type="AlphaFoldDB" id="A0A9D2D6H2"/>
<proteinExistence type="predicted"/>
<dbReference type="InterPro" id="IPR032287">
    <property type="entry name" value="DUF4838"/>
</dbReference>
<protein>
    <submittedName>
        <fullName evidence="3">DUF4838 domain-containing protein</fullName>
    </submittedName>
</protein>
<dbReference type="GO" id="GO:0005975">
    <property type="term" value="P:carbohydrate metabolic process"/>
    <property type="evidence" value="ECO:0007669"/>
    <property type="project" value="UniProtKB-ARBA"/>
</dbReference>
<accession>A0A9D2D6H2</accession>
<evidence type="ECO:0000313" key="3">
    <source>
        <dbReference type="EMBL" id="HIZ09404.1"/>
    </source>
</evidence>
<dbReference type="EMBL" id="DXCF01000015">
    <property type="protein sequence ID" value="HIZ09404.1"/>
    <property type="molecule type" value="Genomic_DNA"/>
</dbReference>
<dbReference type="GO" id="GO:0016787">
    <property type="term" value="F:hydrolase activity"/>
    <property type="evidence" value="ECO:0007669"/>
    <property type="project" value="UniProtKB-KW"/>
</dbReference>
<dbReference type="SUPFAM" id="SSF55545">
    <property type="entry name" value="beta-N-acetylhexosaminidase-like domain"/>
    <property type="match status" value="1"/>
</dbReference>
<evidence type="ECO:0000256" key="2">
    <source>
        <dbReference type="SAM" id="SignalP"/>
    </source>
</evidence>
<feature type="chain" id="PRO_5038998930" evidence="2">
    <location>
        <begin position="24"/>
        <end position="637"/>
    </location>
</feature>
<dbReference type="Gene3D" id="3.30.379.10">
    <property type="entry name" value="Chitobiase/beta-hexosaminidase domain 2-like"/>
    <property type="match status" value="1"/>
</dbReference>
<reference evidence="3" key="2">
    <citation type="submission" date="2021-04" db="EMBL/GenBank/DDBJ databases">
        <authorList>
            <person name="Gilroy R."/>
        </authorList>
    </citation>
    <scope>NUCLEOTIDE SEQUENCE</scope>
    <source>
        <strain evidence="3">CHK192-19661</strain>
    </source>
</reference>
<evidence type="ECO:0000313" key="4">
    <source>
        <dbReference type="Proteomes" id="UP000824025"/>
    </source>
</evidence>
<organism evidence="3 4">
    <name type="scientific">Candidatus Borkfalkia avicola</name>
    <dbReference type="NCBI Taxonomy" id="2838503"/>
    <lineage>
        <taxon>Bacteria</taxon>
        <taxon>Bacillati</taxon>
        <taxon>Bacillota</taxon>
        <taxon>Clostridia</taxon>
        <taxon>Christensenellales</taxon>
        <taxon>Christensenellaceae</taxon>
        <taxon>Candidatus Borkfalkia</taxon>
    </lineage>
</organism>
<keyword evidence="1" id="KW-0378">Hydrolase</keyword>
<evidence type="ECO:0000256" key="1">
    <source>
        <dbReference type="ARBA" id="ARBA00022801"/>
    </source>
</evidence>
<dbReference type="Pfam" id="PF16126">
    <property type="entry name" value="DUF4838"/>
    <property type="match status" value="1"/>
</dbReference>
<keyword evidence="2" id="KW-0732">Signal</keyword>
<dbReference type="InterPro" id="IPR029018">
    <property type="entry name" value="Hex-like_dom2"/>
</dbReference>
<dbReference type="PANTHER" id="PTHR47406">
    <property type="entry name" value="COAGULATION FACTOR 5/8 TYPE, C-TERMINAL"/>
    <property type="match status" value="1"/>
</dbReference>
<dbReference type="Proteomes" id="UP000824025">
    <property type="component" value="Unassembled WGS sequence"/>
</dbReference>
<reference evidence="3" key="1">
    <citation type="journal article" date="2021" name="PeerJ">
        <title>Extensive microbial diversity within the chicken gut microbiome revealed by metagenomics and culture.</title>
        <authorList>
            <person name="Gilroy R."/>
            <person name="Ravi A."/>
            <person name="Getino M."/>
            <person name="Pursley I."/>
            <person name="Horton D.L."/>
            <person name="Alikhan N.F."/>
            <person name="Baker D."/>
            <person name="Gharbi K."/>
            <person name="Hall N."/>
            <person name="Watson M."/>
            <person name="Adriaenssens E.M."/>
            <person name="Foster-Nyarko E."/>
            <person name="Jarju S."/>
            <person name="Secka A."/>
            <person name="Antonio M."/>
            <person name="Oren A."/>
            <person name="Chaudhuri R.R."/>
            <person name="La Ragione R."/>
            <person name="Hildebrand F."/>
            <person name="Pallen M.J."/>
        </authorList>
    </citation>
    <scope>NUCLEOTIDE SEQUENCE</scope>
    <source>
        <strain evidence="3">CHK192-19661</strain>
    </source>
</reference>
<feature type="signal peptide" evidence="2">
    <location>
        <begin position="1"/>
        <end position="23"/>
    </location>
</feature>